<organism evidence="1 2">
    <name type="scientific">Lactobacillus phage LF1</name>
    <dbReference type="NCBI Taxonomy" id="947980"/>
    <lineage>
        <taxon>Viruses</taxon>
        <taxon>Duplodnaviria</taxon>
        <taxon>Heunggongvirae</taxon>
        <taxon>Uroviricota</taxon>
        <taxon>Caudoviricetes</taxon>
        <taxon>Lafunavirus</taxon>
        <taxon>Lafunavirus LF1</taxon>
    </lineage>
</organism>
<sequence length="89" mass="10136">MCKINEEFLKYSRELTKINGASVSATIKIAHPSDCTNYVISETPEHVEKLAIYESGLAIYFSQTSSRLVLKSNYPFIDKEDGNIWIMNE</sequence>
<dbReference type="KEGG" id="vg:14007179"/>
<accession>E9LUL8</accession>
<dbReference type="GeneID" id="14007179"/>
<proteinExistence type="predicted"/>
<name>E9LUL8_9CAUD</name>
<dbReference type="EMBL" id="HQ141410">
    <property type="protein sequence ID" value="ADW01264.1"/>
    <property type="molecule type" value="Genomic_DNA"/>
</dbReference>
<evidence type="ECO:0000313" key="1">
    <source>
        <dbReference type="EMBL" id="ADW01264.1"/>
    </source>
</evidence>
<evidence type="ECO:0000313" key="2">
    <source>
        <dbReference type="Proteomes" id="UP000007261"/>
    </source>
</evidence>
<keyword evidence="2" id="KW-1185">Reference proteome</keyword>
<protein>
    <submittedName>
        <fullName evidence="1">Uncharacterized protein</fullName>
    </submittedName>
</protein>
<dbReference type="RefSeq" id="YP_007003240.1">
    <property type="nucleotide sequence ID" value="NC_019486.1"/>
</dbReference>
<dbReference type="Proteomes" id="UP000007261">
    <property type="component" value="Segment"/>
</dbReference>
<reference evidence="1 2" key="1">
    <citation type="journal article" date="2011" name="Arch. Virol.">
        <title>Complete genomic sequence of the Lactobacillus temperate phage LF1.</title>
        <authorList>
            <person name="Yoon B.H."/>
            <person name="Chang H.I."/>
        </authorList>
    </citation>
    <scope>NUCLEOTIDE SEQUENCE [LARGE SCALE GENOMIC DNA]</scope>
</reference>